<dbReference type="Proteomes" id="UP000682134">
    <property type="component" value="Unassembled WGS sequence"/>
</dbReference>
<accession>A0A940NK74</accession>
<evidence type="ECO:0000313" key="3">
    <source>
        <dbReference type="Proteomes" id="UP000682134"/>
    </source>
</evidence>
<dbReference type="EMBL" id="JAGIYQ010000015">
    <property type="protein sequence ID" value="MBP0726819.1"/>
    <property type="molecule type" value="Genomic_DNA"/>
</dbReference>
<evidence type="ECO:0000313" key="2">
    <source>
        <dbReference type="EMBL" id="MBP0726819.1"/>
    </source>
</evidence>
<keyword evidence="1" id="KW-0472">Membrane</keyword>
<dbReference type="PANTHER" id="PTHR37309:SF1">
    <property type="entry name" value="SLR0284 PROTEIN"/>
    <property type="match status" value="1"/>
</dbReference>
<sequence>MRWLISLAINSLVFIVVAGFLKPDFYVANVKTAIIAALVLSILNTIVRPFLIFITLPFTILSLGLFLFIVNAITLEMTDYLLGSSLEVNGFGTAIIAAFLISIFSMLLHHFLVDPFFKNKKEK</sequence>
<proteinExistence type="predicted"/>
<keyword evidence="1" id="KW-0812">Transmembrane</keyword>
<dbReference type="AlphaFoldDB" id="A0A940NK74"/>
<reference evidence="2" key="1">
    <citation type="submission" date="2021-04" db="EMBL/GenBank/DDBJ databases">
        <title>Genome seq and assembly of Bacillus sp.</title>
        <authorList>
            <person name="Chhetri G."/>
        </authorList>
    </citation>
    <scope>NUCLEOTIDE SEQUENCE</scope>
    <source>
        <strain evidence="2">RG28</strain>
    </source>
</reference>
<gene>
    <name evidence="2" type="ORF">J5Y03_16805</name>
</gene>
<keyword evidence="1" id="KW-1133">Transmembrane helix</keyword>
<protein>
    <submittedName>
        <fullName evidence="2">Phage holin family protein</fullName>
    </submittedName>
</protein>
<dbReference type="InterPro" id="IPR007165">
    <property type="entry name" value="Phage_holin_4_2"/>
</dbReference>
<name>A0A940NK74_9BACI</name>
<feature type="transmembrane region" description="Helical" evidence="1">
    <location>
        <begin position="54"/>
        <end position="74"/>
    </location>
</feature>
<feature type="transmembrane region" description="Helical" evidence="1">
    <location>
        <begin position="28"/>
        <end position="47"/>
    </location>
</feature>
<keyword evidence="3" id="KW-1185">Reference proteome</keyword>
<comment type="caution">
    <text evidence="2">The sequence shown here is derived from an EMBL/GenBank/DDBJ whole genome shotgun (WGS) entry which is preliminary data.</text>
</comment>
<dbReference type="Pfam" id="PF04020">
    <property type="entry name" value="Phage_holin_4_2"/>
    <property type="match status" value="1"/>
</dbReference>
<dbReference type="RefSeq" id="WP_209407163.1">
    <property type="nucleotide sequence ID" value="NZ_JAGIYQ010000015.1"/>
</dbReference>
<organism evidence="2 3">
    <name type="scientific">Gottfriedia endophytica</name>
    <dbReference type="NCBI Taxonomy" id="2820819"/>
    <lineage>
        <taxon>Bacteria</taxon>
        <taxon>Bacillati</taxon>
        <taxon>Bacillota</taxon>
        <taxon>Bacilli</taxon>
        <taxon>Bacillales</taxon>
        <taxon>Bacillaceae</taxon>
        <taxon>Gottfriedia</taxon>
    </lineage>
</organism>
<feature type="transmembrane region" description="Helical" evidence="1">
    <location>
        <begin position="94"/>
        <end position="113"/>
    </location>
</feature>
<evidence type="ECO:0000256" key="1">
    <source>
        <dbReference type="SAM" id="Phobius"/>
    </source>
</evidence>
<dbReference type="PANTHER" id="PTHR37309">
    <property type="entry name" value="SLR0284 PROTEIN"/>
    <property type="match status" value="1"/>
</dbReference>